<dbReference type="SUPFAM" id="SSF47413">
    <property type="entry name" value="lambda repressor-like DNA-binding domains"/>
    <property type="match status" value="1"/>
</dbReference>
<comment type="caution">
    <text evidence="2">The sequence shown here is derived from an EMBL/GenBank/DDBJ whole genome shotgun (WGS) entry which is preliminary data.</text>
</comment>
<dbReference type="AlphaFoldDB" id="A0A3M2LUV0"/>
<keyword evidence="3" id="KW-1185">Reference proteome</keyword>
<feature type="domain" description="HTH cro/C1-type" evidence="1">
    <location>
        <begin position="27"/>
        <end position="101"/>
    </location>
</feature>
<reference evidence="2 3" key="1">
    <citation type="submission" date="2018-10" db="EMBL/GenBank/DDBJ databases">
        <title>Isolation, diversity and antifungal activity of actinobacteria from wheat.</title>
        <authorList>
            <person name="Han C."/>
        </authorList>
    </citation>
    <scope>NUCLEOTIDE SEQUENCE [LARGE SCALE GENOMIC DNA]</scope>
    <source>
        <strain evidence="2 3">NEAU-YY642</strain>
    </source>
</reference>
<proteinExistence type="predicted"/>
<dbReference type="PANTHER" id="PTHR35010:SF2">
    <property type="entry name" value="BLL4672 PROTEIN"/>
    <property type="match status" value="1"/>
</dbReference>
<dbReference type="EMBL" id="RFFJ01000049">
    <property type="protein sequence ID" value="RMI41127.1"/>
    <property type="molecule type" value="Genomic_DNA"/>
</dbReference>
<organism evidence="2 3">
    <name type="scientific">Streptomyces triticirhizae</name>
    <dbReference type="NCBI Taxonomy" id="2483353"/>
    <lineage>
        <taxon>Bacteria</taxon>
        <taxon>Bacillati</taxon>
        <taxon>Actinomycetota</taxon>
        <taxon>Actinomycetes</taxon>
        <taxon>Kitasatosporales</taxon>
        <taxon>Streptomycetaceae</taxon>
        <taxon>Streptomyces</taxon>
    </lineage>
</organism>
<dbReference type="Proteomes" id="UP000278673">
    <property type="component" value="Unassembled WGS sequence"/>
</dbReference>
<gene>
    <name evidence="2" type="ORF">EBN88_11560</name>
</gene>
<evidence type="ECO:0000313" key="3">
    <source>
        <dbReference type="Proteomes" id="UP000278673"/>
    </source>
</evidence>
<sequence length="305" mass="34309">MCRTDIRGGIYGMAKRDELRRKELADFLRSRRRRVDPSVTGLPLASSGRRRMPGLRREEVAQISGVSLTWYTWLEQGRDINASEQVLNSIAKALRLSPVEQAHLFRLAGEKAKGPAAVETESPLHVQELLDLLNPNPAYAINRFFDILAWNRAEEALLHLTLAELPKAQRNVIWLLFNDPRARDLLPDWESEARWLVGILRAESAHQPGAPRLIELVDELRAGFPEFERLWRSHELGSFTPAERRFNHPKVGSMRLLFMKLAVEGSEGCSVVTHFAAPDSPERELLARLVATSPTGGDAHLGPPS</sequence>
<dbReference type="Gene3D" id="3.30.450.180">
    <property type="match status" value="1"/>
</dbReference>
<dbReference type="Pfam" id="PF13560">
    <property type="entry name" value="HTH_31"/>
    <property type="match status" value="1"/>
</dbReference>
<dbReference type="CDD" id="cd00093">
    <property type="entry name" value="HTH_XRE"/>
    <property type="match status" value="1"/>
</dbReference>
<dbReference type="GO" id="GO:0003677">
    <property type="term" value="F:DNA binding"/>
    <property type="evidence" value="ECO:0007669"/>
    <property type="project" value="InterPro"/>
</dbReference>
<dbReference type="Pfam" id="PF17765">
    <property type="entry name" value="MLTR_LBD"/>
    <property type="match status" value="1"/>
</dbReference>
<dbReference type="InterPro" id="IPR041413">
    <property type="entry name" value="MLTR_LBD"/>
</dbReference>
<protein>
    <submittedName>
        <fullName evidence="2">XRE family transcriptional regulator</fullName>
    </submittedName>
</protein>
<dbReference type="PANTHER" id="PTHR35010">
    <property type="entry name" value="BLL4672 PROTEIN-RELATED"/>
    <property type="match status" value="1"/>
</dbReference>
<dbReference type="InterPro" id="IPR001387">
    <property type="entry name" value="Cro/C1-type_HTH"/>
</dbReference>
<evidence type="ECO:0000259" key="1">
    <source>
        <dbReference type="SMART" id="SM00530"/>
    </source>
</evidence>
<dbReference type="Gene3D" id="1.10.260.40">
    <property type="entry name" value="lambda repressor-like DNA-binding domains"/>
    <property type="match status" value="1"/>
</dbReference>
<dbReference type="SMART" id="SM00530">
    <property type="entry name" value="HTH_XRE"/>
    <property type="match status" value="1"/>
</dbReference>
<name>A0A3M2LUV0_9ACTN</name>
<accession>A0A3M2LUV0</accession>
<evidence type="ECO:0000313" key="2">
    <source>
        <dbReference type="EMBL" id="RMI41127.1"/>
    </source>
</evidence>
<dbReference type="InterPro" id="IPR010982">
    <property type="entry name" value="Lambda_DNA-bd_dom_sf"/>
</dbReference>